<organism evidence="4 5">
    <name type="scientific">Pseudoduganella albidiflava</name>
    <dbReference type="NCBI Taxonomy" id="321983"/>
    <lineage>
        <taxon>Bacteria</taxon>
        <taxon>Pseudomonadati</taxon>
        <taxon>Pseudomonadota</taxon>
        <taxon>Betaproteobacteria</taxon>
        <taxon>Burkholderiales</taxon>
        <taxon>Oxalobacteraceae</taxon>
        <taxon>Telluria group</taxon>
        <taxon>Pseudoduganella</taxon>
    </lineage>
</organism>
<evidence type="ECO:0000256" key="2">
    <source>
        <dbReference type="SAM" id="SignalP"/>
    </source>
</evidence>
<feature type="domain" description="Coenzyme Q-binding protein COQ10 START" evidence="3">
    <location>
        <begin position="53"/>
        <end position="181"/>
    </location>
</feature>
<comment type="similarity">
    <text evidence="1">Belongs to the ribosome association toxin RatA family.</text>
</comment>
<name>A0ABX5RZY6_9BURK</name>
<feature type="chain" id="PRO_5046994863" evidence="2">
    <location>
        <begin position="21"/>
        <end position="214"/>
    </location>
</feature>
<dbReference type="Pfam" id="PF03364">
    <property type="entry name" value="Polyketide_cyc"/>
    <property type="match status" value="1"/>
</dbReference>
<dbReference type="PANTHER" id="PTHR34060">
    <property type="entry name" value="POLYKETIDE CYCLASE / DEHYDRASE AND LIPID TRANSPORT PROTEIN"/>
    <property type="match status" value="1"/>
</dbReference>
<keyword evidence="2" id="KW-0732">Signal</keyword>
<dbReference type="InterPro" id="IPR023393">
    <property type="entry name" value="START-like_dom_sf"/>
</dbReference>
<protein>
    <submittedName>
        <fullName evidence="4">Cyclase/dehydrase</fullName>
    </submittedName>
</protein>
<dbReference type="InterPro" id="IPR005031">
    <property type="entry name" value="COQ10_START"/>
</dbReference>
<dbReference type="EMBL" id="CP036401">
    <property type="protein sequence ID" value="QBI04245.1"/>
    <property type="molecule type" value="Genomic_DNA"/>
</dbReference>
<dbReference type="Gene3D" id="3.30.530.20">
    <property type="match status" value="1"/>
</dbReference>
<dbReference type="Proteomes" id="UP000292307">
    <property type="component" value="Chromosome"/>
</dbReference>
<evidence type="ECO:0000313" key="5">
    <source>
        <dbReference type="Proteomes" id="UP000292307"/>
    </source>
</evidence>
<feature type="signal peptide" evidence="2">
    <location>
        <begin position="1"/>
        <end position="20"/>
    </location>
</feature>
<reference evidence="4 5" key="1">
    <citation type="submission" date="2019-02" db="EMBL/GenBank/DDBJ databases">
        <title>Draft Genome Sequences of Six Type Strains of the Genus Massilia.</title>
        <authorList>
            <person name="Miess H."/>
            <person name="Frediansyhah A."/>
            <person name="Gross H."/>
        </authorList>
    </citation>
    <scope>NUCLEOTIDE SEQUENCE [LARGE SCALE GENOMIC DNA]</scope>
    <source>
        <strain evidence="4 5">DSM 17472</strain>
    </source>
</reference>
<evidence type="ECO:0000256" key="1">
    <source>
        <dbReference type="ARBA" id="ARBA00008918"/>
    </source>
</evidence>
<dbReference type="SUPFAM" id="SSF55961">
    <property type="entry name" value="Bet v1-like"/>
    <property type="match status" value="1"/>
</dbReference>
<evidence type="ECO:0000259" key="3">
    <source>
        <dbReference type="Pfam" id="PF03364"/>
    </source>
</evidence>
<gene>
    <name evidence="4" type="ORF">EYF70_28085</name>
</gene>
<proteinExistence type="inferred from homology"/>
<keyword evidence="5" id="KW-1185">Reference proteome</keyword>
<accession>A0ABX5RZY6</accession>
<dbReference type="RefSeq" id="WP_131148309.1">
    <property type="nucleotide sequence ID" value="NZ_BMWV01000001.1"/>
</dbReference>
<dbReference type="PANTHER" id="PTHR34060:SF1">
    <property type="entry name" value="POLYKETIDE CYCLASE _ DEHYDRASE AND LIPID TRANSPORT PROTEIN"/>
    <property type="match status" value="1"/>
</dbReference>
<evidence type="ECO:0000313" key="4">
    <source>
        <dbReference type="EMBL" id="QBI04245.1"/>
    </source>
</evidence>
<sequence>MRQLLLLLCLGWSAPALVFAQGPRTDAPKLQVAVKRIMQDALHMYEIDASGTVQAPLPVVWRILTGYDRMEEFVPDLVSCRVLSRNGNEVIIEQFGNARFLFMSRSIHLIVRATEQPMSSIDIALISGDMKHYESRWELVPVPETGGTKVLYTGRMMPSFYVPGILGTNIIRGDIERMMGAVMARLDKGIAPRALPSAGTDIARTGAAVPPAPR</sequence>